<dbReference type="InterPro" id="IPR010982">
    <property type="entry name" value="Lambda_DNA-bd_dom_sf"/>
</dbReference>
<evidence type="ECO:0000313" key="4">
    <source>
        <dbReference type="EMBL" id="CAK9133615.1"/>
    </source>
</evidence>
<protein>
    <recommendedName>
        <fullName evidence="3">HTH cro/C1-type domain-containing protein</fullName>
    </recommendedName>
</protein>
<dbReference type="Proteomes" id="UP001642360">
    <property type="component" value="Unassembled WGS sequence"/>
</dbReference>
<dbReference type="Pfam" id="PF01381">
    <property type="entry name" value="HTH_3"/>
    <property type="match status" value="1"/>
</dbReference>
<name>A0ABC8QM76_9AQUA</name>
<evidence type="ECO:0000313" key="5">
    <source>
        <dbReference type="Proteomes" id="UP001642360"/>
    </source>
</evidence>
<feature type="domain" description="HTH cro/C1-type" evidence="3">
    <location>
        <begin position="128"/>
        <end position="182"/>
    </location>
</feature>
<dbReference type="CDD" id="cd00093">
    <property type="entry name" value="HTH_XRE"/>
    <property type="match status" value="1"/>
</dbReference>
<evidence type="ECO:0000256" key="2">
    <source>
        <dbReference type="SAM" id="MobiDB-lite"/>
    </source>
</evidence>
<feature type="region of interest" description="Disordered" evidence="2">
    <location>
        <begin position="1"/>
        <end position="20"/>
    </location>
</feature>
<keyword evidence="5" id="KW-1185">Reference proteome</keyword>
<dbReference type="SMART" id="SM00530">
    <property type="entry name" value="HTH_XRE"/>
    <property type="match status" value="1"/>
</dbReference>
<dbReference type="GO" id="GO:0003677">
    <property type="term" value="F:DNA binding"/>
    <property type="evidence" value="ECO:0007669"/>
    <property type="project" value="UniProtKB-KW"/>
</dbReference>
<dbReference type="AlphaFoldDB" id="A0ABC8QM76"/>
<sequence>MPAGHPRLLRSSGQRHRHPLIRKPLRRPEQIAHGIKNGVVGLIAIEMLHHLNGIAQVHRRVVQQSHQFPVFRLQRLRLVGLHVVDAQQIAAHAIDSRDVVASVQVQHIQRGAHVQDGVYGEVFEFGLLRELRNERALSQEALAAEAGLARNYISQLELGSKCPSLRSVFKLCKVLGVAPGDVVGEVGRRVERSESGI</sequence>
<dbReference type="InterPro" id="IPR050807">
    <property type="entry name" value="TransReg_Diox_bact_type"/>
</dbReference>
<reference evidence="4 5" key="1">
    <citation type="submission" date="2024-02" db="EMBL/GenBank/DDBJ databases">
        <authorList>
            <person name="Vignale AGUSTIN F."/>
            <person name="Sosa J E."/>
            <person name="Modenutti C."/>
        </authorList>
    </citation>
    <scope>NUCLEOTIDE SEQUENCE [LARGE SCALE GENOMIC DNA]</scope>
</reference>
<evidence type="ECO:0000259" key="3">
    <source>
        <dbReference type="PROSITE" id="PS50943"/>
    </source>
</evidence>
<dbReference type="EMBL" id="CAUOFW020000109">
    <property type="protein sequence ID" value="CAK9133615.1"/>
    <property type="molecule type" value="Genomic_DNA"/>
</dbReference>
<gene>
    <name evidence="4" type="ORF">ILEXP_LOCUS532</name>
</gene>
<keyword evidence="1" id="KW-0238">DNA-binding</keyword>
<dbReference type="SUPFAM" id="SSF47413">
    <property type="entry name" value="lambda repressor-like DNA-binding domains"/>
    <property type="match status" value="1"/>
</dbReference>
<dbReference type="Gene3D" id="1.10.260.40">
    <property type="entry name" value="lambda repressor-like DNA-binding domains"/>
    <property type="match status" value="1"/>
</dbReference>
<dbReference type="PANTHER" id="PTHR46797">
    <property type="entry name" value="HTH-TYPE TRANSCRIPTIONAL REGULATOR"/>
    <property type="match status" value="1"/>
</dbReference>
<accession>A0ABC8QM76</accession>
<dbReference type="PROSITE" id="PS50943">
    <property type="entry name" value="HTH_CROC1"/>
    <property type="match status" value="1"/>
</dbReference>
<evidence type="ECO:0000256" key="1">
    <source>
        <dbReference type="ARBA" id="ARBA00023125"/>
    </source>
</evidence>
<proteinExistence type="predicted"/>
<dbReference type="InterPro" id="IPR001387">
    <property type="entry name" value="Cro/C1-type_HTH"/>
</dbReference>
<comment type="caution">
    <text evidence="4">The sequence shown here is derived from an EMBL/GenBank/DDBJ whole genome shotgun (WGS) entry which is preliminary data.</text>
</comment>
<organism evidence="4 5">
    <name type="scientific">Ilex paraguariensis</name>
    <name type="common">yerba mate</name>
    <dbReference type="NCBI Taxonomy" id="185542"/>
    <lineage>
        <taxon>Eukaryota</taxon>
        <taxon>Viridiplantae</taxon>
        <taxon>Streptophyta</taxon>
        <taxon>Embryophyta</taxon>
        <taxon>Tracheophyta</taxon>
        <taxon>Spermatophyta</taxon>
        <taxon>Magnoliopsida</taxon>
        <taxon>eudicotyledons</taxon>
        <taxon>Gunneridae</taxon>
        <taxon>Pentapetalae</taxon>
        <taxon>asterids</taxon>
        <taxon>campanulids</taxon>
        <taxon>Aquifoliales</taxon>
        <taxon>Aquifoliaceae</taxon>
        <taxon>Ilex</taxon>
    </lineage>
</organism>
<dbReference type="PANTHER" id="PTHR46797:SF1">
    <property type="entry name" value="METHYLPHOSPHONATE SYNTHASE"/>
    <property type="match status" value="1"/>
</dbReference>